<organism evidence="1 2">
    <name type="scientific">Anaerospora hongkongensis</name>
    <dbReference type="NCBI Taxonomy" id="244830"/>
    <lineage>
        <taxon>Bacteria</taxon>
        <taxon>Bacillati</taxon>
        <taxon>Bacillota</taxon>
        <taxon>Negativicutes</taxon>
        <taxon>Selenomonadales</taxon>
        <taxon>Sporomusaceae</taxon>
        <taxon>Anaerospora</taxon>
    </lineage>
</organism>
<evidence type="ECO:0000313" key="1">
    <source>
        <dbReference type="EMBL" id="TCL38747.1"/>
    </source>
</evidence>
<dbReference type="AlphaFoldDB" id="A0A4R1Q9Y5"/>
<name>A0A4R1Q9Y5_9FIRM</name>
<proteinExistence type="predicted"/>
<dbReference type="EMBL" id="SLUI01000003">
    <property type="protein sequence ID" value="TCL38747.1"/>
    <property type="molecule type" value="Genomic_DNA"/>
</dbReference>
<comment type="caution">
    <text evidence="1">The sequence shown here is derived from an EMBL/GenBank/DDBJ whole genome shotgun (WGS) entry which is preliminary data.</text>
</comment>
<protein>
    <submittedName>
        <fullName evidence="1">Uncharacterized protein DUF3842</fullName>
    </submittedName>
</protein>
<gene>
    <name evidence="1" type="ORF">EV210_103227</name>
</gene>
<dbReference type="RefSeq" id="WP_132076972.1">
    <property type="nucleotide sequence ID" value="NZ_SLUI01000003.1"/>
</dbReference>
<dbReference type="Proteomes" id="UP000295063">
    <property type="component" value="Unassembled WGS sequence"/>
</dbReference>
<dbReference type="OrthoDB" id="9797117at2"/>
<keyword evidence="2" id="KW-1185">Reference proteome</keyword>
<reference evidence="1 2" key="1">
    <citation type="submission" date="2019-03" db="EMBL/GenBank/DDBJ databases">
        <title>Genomic Encyclopedia of Type Strains, Phase IV (KMG-IV): sequencing the most valuable type-strain genomes for metagenomic binning, comparative biology and taxonomic classification.</title>
        <authorList>
            <person name="Goeker M."/>
        </authorList>
    </citation>
    <scope>NUCLEOTIDE SEQUENCE [LARGE SCALE GENOMIC DNA]</scope>
    <source>
        <strain evidence="1 2">DSM 15969</strain>
    </source>
</reference>
<sequence>MIIAVIDGMGGGLGAQLVTQLTAQLGEKAEIIALGTNALATNNMVRAGAARGATGENAVRVSLRKADIVVGPIGIVIPNAMMGEITPQIAELVASADAGKILIPVNQNHFSIVGLEAKPLVNQIREAVARVTEIVTEKEGKS</sequence>
<dbReference type="Pfam" id="PF12953">
    <property type="entry name" value="DUF3842"/>
    <property type="match status" value="1"/>
</dbReference>
<evidence type="ECO:0000313" key="2">
    <source>
        <dbReference type="Proteomes" id="UP000295063"/>
    </source>
</evidence>
<dbReference type="InterPro" id="IPR024208">
    <property type="entry name" value="DUF3842"/>
</dbReference>
<accession>A0A4R1Q9Y5</accession>